<keyword evidence="5" id="KW-0808">Transferase</keyword>
<evidence type="ECO:0000313" key="13">
    <source>
        <dbReference type="Proteomes" id="UP000267342"/>
    </source>
</evidence>
<dbReference type="OrthoDB" id="9809567at2"/>
<dbReference type="SUPFAM" id="SSF47384">
    <property type="entry name" value="Homodimeric domain of signal transducing histidine kinase"/>
    <property type="match status" value="1"/>
</dbReference>
<dbReference type="InterPro" id="IPR003661">
    <property type="entry name" value="HisK_dim/P_dom"/>
</dbReference>
<dbReference type="Pfam" id="PF02518">
    <property type="entry name" value="HATPase_c"/>
    <property type="match status" value="1"/>
</dbReference>
<dbReference type="PANTHER" id="PTHR45436:SF5">
    <property type="entry name" value="SENSOR HISTIDINE KINASE TRCS"/>
    <property type="match status" value="1"/>
</dbReference>
<dbReference type="STRING" id="1123510.GCA_000620025_00648"/>
<dbReference type="SMART" id="SM00387">
    <property type="entry name" value="HATPase_c"/>
    <property type="match status" value="1"/>
</dbReference>
<dbReference type="GO" id="GO:0000155">
    <property type="term" value="F:phosphorelay sensor kinase activity"/>
    <property type="evidence" value="ECO:0007669"/>
    <property type="project" value="InterPro"/>
</dbReference>
<dbReference type="Gene3D" id="3.30.565.10">
    <property type="entry name" value="Histidine kinase-like ATPase, C-terminal domain"/>
    <property type="match status" value="1"/>
</dbReference>
<accession>A0A348HC82</accession>
<keyword evidence="4" id="KW-0597">Phosphoprotein</keyword>
<organism evidence="12 13">
    <name type="scientific">Zymobacter palmae</name>
    <dbReference type="NCBI Taxonomy" id="33074"/>
    <lineage>
        <taxon>Bacteria</taxon>
        <taxon>Pseudomonadati</taxon>
        <taxon>Pseudomonadota</taxon>
        <taxon>Gammaproteobacteria</taxon>
        <taxon>Oceanospirillales</taxon>
        <taxon>Halomonadaceae</taxon>
        <taxon>Zymobacter group</taxon>
        <taxon>Zymobacter</taxon>
    </lineage>
</organism>
<evidence type="ECO:0000256" key="2">
    <source>
        <dbReference type="ARBA" id="ARBA00004370"/>
    </source>
</evidence>
<dbReference type="GO" id="GO:0005886">
    <property type="term" value="C:plasma membrane"/>
    <property type="evidence" value="ECO:0007669"/>
    <property type="project" value="TreeGrafter"/>
</dbReference>
<dbReference type="PROSITE" id="PS50109">
    <property type="entry name" value="HIS_KIN"/>
    <property type="match status" value="1"/>
</dbReference>
<name>A0A348HC82_9GAMM</name>
<evidence type="ECO:0000256" key="9">
    <source>
        <dbReference type="ARBA" id="ARBA00023136"/>
    </source>
</evidence>
<dbReference type="InterPro" id="IPR003594">
    <property type="entry name" value="HATPase_dom"/>
</dbReference>
<dbReference type="InterPro" id="IPR050428">
    <property type="entry name" value="TCS_sensor_his_kinase"/>
</dbReference>
<evidence type="ECO:0000256" key="10">
    <source>
        <dbReference type="SAM" id="Phobius"/>
    </source>
</evidence>
<dbReference type="InterPro" id="IPR036890">
    <property type="entry name" value="HATPase_C_sf"/>
</dbReference>
<dbReference type="SUPFAM" id="SSF55874">
    <property type="entry name" value="ATPase domain of HSP90 chaperone/DNA topoisomerase II/histidine kinase"/>
    <property type="match status" value="1"/>
</dbReference>
<gene>
    <name evidence="12" type="ORF">ZBT109_0446</name>
</gene>
<dbReference type="KEGG" id="zpl:ZBT109_0446"/>
<evidence type="ECO:0000256" key="4">
    <source>
        <dbReference type="ARBA" id="ARBA00022553"/>
    </source>
</evidence>
<evidence type="ECO:0000256" key="5">
    <source>
        <dbReference type="ARBA" id="ARBA00022679"/>
    </source>
</evidence>
<dbReference type="PRINTS" id="PR00344">
    <property type="entry name" value="BCTRLSENSOR"/>
</dbReference>
<comment type="subcellular location">
    <subcellularLocation>
        <location evidence="2">Membrane</location>
    </subcellularLocation>
</comment>
<evidence type="ECO:0000256" key="8">
    <source>
        <dbReference type="ARBA" id="ARBA00022989"/>
    </source>
</evidence>
<evidence type="ECO:0000256" key="3">
    <source>
        <dbReference type="ARBA" id="ARBA00012438"/>
    </source>
</evidence>
<evidence type="ECO:0000259" key="11">
    <source>
        <dbReference type="PROSITE" id="PS50109"/>
    </source>
</evidence>
<feature type="domain" description="Histidine kinase" evidence="11">
    <location>
        <begin position="237"/>
        <end position="438"/>
    </location>
</feature>
<keyword evidence="9 10" id="KW-0472">Membrane</keyword>
<dbReference type="InterPro" id="IPR004358">
    <property type="entry name" value="Sig_transdc_His_kin-like_C"/>
</dbReference>
<dbReference type="EMBL" id="AP018933">
    <property type="protein sequence ID" value="BBG29234.1"/>
    <property type="molecule type" value="Genomic_DNA"/>
</dbReference>
<dbReference type="AlphaFoldDB" id="A0A348HC82"/>
<sequence length="438" mass="50376">MISLTRRLTIGLLLTALTIMLLLAQGSMMLFDYAVRTYLYDRLQTEAEGIMSATLGSAPNFNDDEFSGDAFAYQRVYSGMYYTIQMDNDAPMRSRSLWDFPAPDLSNHRRYQLVAGPNDQKLLVWQGTFHHAHHTFRITTALDYTPITRRLGWIRLYLWGLGGLMALVLVMVQRMVVRSSLRPFKQLREELMRLNAGHQMQLTTAVPREVAPVVNELNHQLERIDKVLKRSRDGIANLSHALKTPLAVMESLLSHQELKEHPRLQNELRYRLDDIHRLVERELQRARLDTRDENHTARFAPDVDLPPLMETLRTLYPHIHFTSRPDVHPVMPWDREDVLEVLGNLLDNAGKWATTRVRMTFTDTDQALQIDIEDDGPGIAPDRRADVLQRGTRLDERVSGHGLGLGIVAQIVHYHGGELRLEESEWHGLNVILTLPWP</sequence>
<keyword evidence="6 10" id="KW-0812">Transmembrane</keyword>
<keyword evidence="13" id="KW-1185">Reference proteome</keyword>
<comment type="catalytic activity">
    <reaction evidence="1">
        <text>ATP + protein L-histidine = ADP + protein N-phospho-L-histidine.</text>
        <dbReference type="EC" id="2.7.13.3"/>
    </reaction>
</comment>
<keyword evidence="7 12" id="KW-0418">Kinase</keyword>
<evidence type="ECO:0000256" key="7">
    <source>
        <dbReference type="ARBA" id="ARBA00022777"/>
    </source>
</evidence>
<keyword evidence="8 10" id="KW-1133">Transmembrane helix</keyword>
<dbReference type="CDD" id="cd00082">
    <property type="entry name" value="HisKA"/>
    <property type="match status" value="1"/>
</dbReference>
<dbReference type="Proteomes" id="UP000267342">
    <property type="component" value="Chromosome"/>
</dbReference>
<protein>
    <recommendedName>
        <fullName evidence="3">histidine kinase</fullName>
        <ecNumber evidence="3">2.7.13.3</ecNumber>
    </recommendedName>
</protein>
<dbReference type="InterPro" id="IPR005467">
    <property type="entry name" value="His_kinase_dom"/>
</dbReference>
<dbReference type="PANTHER" id="PTHR45436">
    <property type="entry name" value="SENSOR HISTIDINE KINASE YKOH"/>
    <property type="match status" value="1"/>
</dbReference>
<evidence type="ECO:0000313" key="12">
    <source>
        <dbReference type="EMBL" id="BBG29234.1"/>
    </source>
</evidence>
<dbReference type="RefSeq" id="WP_027704622.1">
    <property type="nucleotide sequence ID" value="NZ_AP018933.1"/>
</dbReference>
<reference evidence="12 13" key="1">
    <citation type="submission" date="2018-09" db="EMBL/GenBank/DDBJ databases">
        <title>Zymobacter palmae IAM14233 (=T109) whole genome analysis.</title>
        <authorList>
            <person name="Yanase H."/>
        </authorList>
    </citation>
    <scope>NUCLEOTIDE SEQUENCE [LARGE SCALE GENOMIC DNA]</scope>
    <source>
        <strain evidence="12 13">IAM14233</strain>
    </source>
</reference>
<evidence type="ECO:0000256" key="1">
    <source>
        <dbReference type="ARBA" id="ARBA00000085"/>
    </source>
</evidence>
<dbReference type="EC" id="2.7.13.3" evidence="3"/>
<feature type="transmembrane region" description="Helical" evidence="10">
    <location>
        <begin position="156"/>
        <end position="177"/>
    </location>
</feature>
<dbReference type="Gene3D" id="1.10.287.130">
    <property type="match status" value="1"/>
</dbReference>
<proteinExistence type="predicted"/>
<dbReference type="InterPro" id="IPR036097">
    <property type="entry name" value="HisK_dim/P_sf"/>
</dbReference>
<evidence type="ECO:0000256" key="6">
    <source>
        <dbReference type="ARBA" id="ARBA00022692"/>
    </source>
</evidence>